<dbReference type="GO" id="GO:0005549">
    <property type="term" value="F:odorant binding"/>
    <property type="evidence" value="ECO:0007669"/>
    <property type="project" value="InterPro"/>
</dbReference>
<feature type="transmembrane region" description="Helical" evidence="10">
    <location>
        <begin position="132"/>
        <end position="151"/>
    </location>
</feature>
<comment type="caution">
    <text evidence="10">Lacks conserved residue(s) required for the propagation of feature annotation.</text>
</comment>
<dbReference type="OrthoDB" id="7964808at2759"/>
<comment type="similarity">
    <text evidence="10">Belongs to the insect chemoreceptor superfamily. Heteromeric odorant receptor channel (TC 1.A.69) family.</text>
</comment>
<dbReference type="Proteomes" id="UP000682892">
    <property type="component" value="Unassembled WGS sequence"/>
</dbReference>
<evidence type="ECO:0000313" key="12">
    <source>
        <dbReference type="Proteomes" id="UP000682892"/>
    </source>
</evidence>
<keyword evidence="6 10" id="KW-1133">Transmembrane helix</keyword>
<keyword evidence="9 10" id="KW-0807">Transducer</keyword>
<evidence type="ECO:0000256" key="6">
    <source>
        <dbReference type="ARBA" id="ARBA00022989"/>
    </source>
</evidence>
<keyword evidence="3 10" id="KW-0716">Sensory transduction</keyword>
<evidence type="ECO:0000256" key="8">
    <source>
        <dbReference type="ARBA" id="ARBA00023170"/>
    </source>
</evidence>
<keyword evidence="4 10" id="KW-0812">Transmembrane</keyword>
<dbReference type="Pfam" id="PF02949">
    <property type="entry name" value="7tm_6"/>
    <property type="match status" value="1"/>
</dbReference>
<dbReference type="PANTHER" id="PTHR21137">
    <property type="entry name" value="ODORANT RECEPTOR"/>
    <property type="match status" value="1"/>
</dbReference>
<keyword evidence="8 10" id="KW-0675">Receptor</keyword>
<evidence type="ECO:0000256" key="3">
    <source>
        <dbReference type="ARBA" id="ARBA00022606"/>
    </source>
</evidence>
<feature type="transmembrane region" description="Helical" evidence="10">
    <location>
        <begin position="268"/>
        <end position="288"/>
    </location>
</feature>
<evidence type="ECO:0000256" key="5">
    <source>
        <dbReference type="ARBA" id="ARBA00022725"/>
    </source>
</evidence>
<dbReference type="EMBL" id="CH477278">
    <property type="protein sequence ID" value="EJY57496.1"/>
    <property type="molecule type" value="Genomic_DNA"/>
</dbReference>
<proteinExistence type="inferred from homology"/>
<dbReference type="GO" id="GO:0004984">
    <property type="term" value="F:olfactory receptor activity"/>
    <property type="evidence" value="ECO:0007669"/>
    <property type="project" value="InterPro"/>
</dbReference>
<dbReference type="KEGG" id="aag:23687647"/>
<evidence type="ECO:0000256" key="9">
    <source>
        <dbReference type="ARBA" id="ARBA00023224"/>
    </source>
</evidence>
<comment type="subcellular location">
    <subcellularLocation>
        <location evidence="1 10">Cell membrane</location>
        <topology evidence="1 10">Multi-pass membrane protein</topology>
    </subcellularLocation>
</comment>
<evidence type="ECO:0000256" key="7">
    <source>
        <dbReference type="ARBA" id="ARBA00023136"/>
    </source>
</evidence>
<keyword evidence="2" id="KW-1003">Cell membrane</keyword>
<feature type="transmembrane region" description="Helical" evidence="10">
    <location>
        <begin position="63"/>
        <end position="82"/>
    </location>
</feature>
<evidence type="ECO:0000313" key="11">
    <source>
        <dbReference type="EMBL" id="EJY57496.1"/>
    </source>
</evidence>
<dbReference type="InterPro" id="IPR004117">
    <property type="entry name" value="7tm6_olfct_rcpt"/>
</dbReference>
<keyword evidence="7 10" id="KW-0472">Membrane</keyword>
<evidence type="ECO:0000256" key="10">
    <source>
        <dbReference type="RuleBase" id="RU351113"/>
    </source>
</evidence>
<feature type="transmembrane region" description="Helical" evidence="10">
    <location>
        <begin position="37"/>
        <end position="57"/>
    </location>
</feature>
<organism evidence="11 12">
    <name type="scientific">Aedes aegypti</name>
    <name type="common">Yellowfever mosquito</name>
    <name type="synonym">Culex aegypti</name>
    <dbReference type="NCBI Taxonomy" id="7159"/>
    <lineage>
        <taxon>Eukaryota</taxon>
        <taxon>Metazoa</taxon>
        <taxon>Ecdysozoa</taxon>
        <taxon>Arthropoda</taxon>
        <taxon>Hexapoda</taxon>
        <taxon>Insecta</taxon>
        <taxon>Pterygota</taxon>
        <taxon>Neoptera</taxon>
        <taxon>Endopterygota</taxon>
        <taxon>Diptera</taxon>
        <taxon>Nematocera</taxon>
        <taxon>Culicoidea</taxon>
        <taxon>Culicidae</taxon>
        <taxon>Culicinae</taxon>
        <taxon>Aedini</taxon>
        <taxon>Aedes</taxon>
        <taxon>Stegomyia</taxon>
    </lineage>
</organism>
<feature type="transmembrane region" description="Helical" evidence="10">
    <location>
        <begin position="294"/>
        <end position="316"/>
    </location>
</feature>
<reference evidence="11" key="2">
    <citation type="journal article" date="2007" name="Science">
        <title>Genome sequence of Aedes aegypti, a major arbovirus vector.</title>
        <authorList>
            <person name="Nene V."/>
            <person name="Wortman J.R."/>
            <person name="Lawson D."/>
            <person name="Haas B."/>
            <person name="Kodira C."/>
            <person name="Tu Z.J."/>
            <person name="Loftus B."/>
            <person name="Xi Z."/>
            <person name="Megy K."/>
            <person name="Grabherr M."/>
            <person name="Ren Q."/>
            <person name="Zdobnov E.M."/>
            <person name="Lobo N.F."/>
            <person name="Campbell K.S."/>
            <person name="Brown S.E."/>
            <person name="Bonaldo M.F."/>
            <person name="Zhu J."/>
            <person name="Sinkins S.P."/>
            <person name="Hogenkamp D.G."/>
            <person name="Amedeo P."/>
            <person name="Arensburger P."/>
            <person name="Atkinson P.W."/>
            <person name="Bidwell S."/>
            <person name="Biedler J."/>
            <person name="Birney E."/>
            <person name="Bruggner R.V."/>
            <person name="Costas J."/>
            <person name="Coy M.R."/>
            <person name="Crabtree J."/>
            <person name="Crawford M."/>
            <person name="Debruyn B."/>
            <person name="Decaprio D."/>
            <person name="Eiglmeier K."/>
            <person name="Eisenstadt E."/>
            <person name="El-Dorry H."/>
            <person name="Gelbart W.M."/>
            <person name="Gomes S.L."/>
            <person name="Hammond M."/>
            <person name="Hannick L.I."/>
            <person name="Hogan J.R."/>
            <person name="Holmes M.H."/>
            <person name="Jaffe D."/>
            <person name="Johnston J.S."/>
            <person name="Kennedy R.C."/>
            <person name="Koo H."/>
            <person name="Kravitz S."/>
            <person name="Kriventseva E.V."/>
            <person name="Kulp D."/>
            <person name="Labutti K."/>
            <person name="Lee E."/>
            <person name="Li S."/>
            <person name="Lovin D.D."/>
            <person name="Mao C."/>
            <person name="Mauceli E."/>
            <person name="Menck C.F."/>
            <person name="Miller J.R."/>
            <person name="Montgomery P."/>
            <person name="Mori A."/>
            <person name="Nascimento A.L."/>
            <person name="Naveira H.F."/>
            <person name="Nusbaum C."/>
            <person name="O'leary S."/>
            <person name="Orvis J."/>
            <person name="Pertea M."/>
            <person name="Quesneville H."/>
            <person name="Reidenbach K.R."/>
            <person name="Rogers Y.H."/>
            <person name="Roth C.W."/>
            <person name="Schneider J.R."/>
            <person name="Schatz M."/>
            <person name="Shumway M."/>
            <person name="Stanke M."/>
            <person name="Stinson E.O."/>
            <person name="Tubio J.M."/>
            <person name="Vanzee J.P."/>
            <person name="Verjovski-Almeida S."/>
            <person name="Werner D."/>
            <person name="White O."/>
            <person name="Wyder S."/>
            <person name="Zeng Q."/>
            <person name="Zhao Q."/>
            <person name="Zhao Y."/>
            <person name="Hill C.A."/>
            <person name="Raikhel A.S."/>
            <person name="Soares M.B."/>
            <person name="Knudson D.L."/>
            <person name="Lee N.H."/>
            <person name="Galagan J."/>
            <person name="Salzberg S.L."/>
            <person name="Paulsen I.T."/>
            <person name="Dimopoulos G."/>
            <person name="Collins F.H."/>
            <person name="Birren B."/>
            <person name="Fraser-Liggett C.M."/>
            <person name="Severson D.W."/>
        </authorList>
    </citation>
    <scope>NUCLEOTIDE SEQUENCE [LARGE SCALE GENOMIC DNA]</scope>
    <source>
        <strain evidence="11">Liverpool</strain>
    </source>
</reference>
<evidence type="ECO:0000256" key="2">
    <source>
        <dbReference type="ARBA" id="ARBA00022475"/>
    </source>
</evidence>
<reference evidence="11" key="1">
    <citation type="submission" date="2005-10" db="EMBL/GenBank/DDBJ databases">
        <authorList>
            <person name="Loftus B.J."/>
            <person name="Nene V.M."/>
            <person name="Hannick L.I."/>
            <person name="Bidwell S."/>
            <person name="Haas B."/>
            <person name="Amedeo P."/>
            <person name="Orvis J."/>
            <person name="Wortman J.R."/>
            <person name="White O.R."/>
            <person name="Salzberg S."/>
            <person name="Shumway M."/>
            <person name="Koo H."/>
            <person name="Zhao Y."/>
            <person name="Holmes M."/>
            <person name="Miller J."/>
            <person name="Schatz M."/>
            <person name="Pop M."/>
            <person name="Pai G."/>
            <person name="Utterback T."/>
            <person name="Rogers Y.-H."/>
            <person name="Kravitz S."/>
            <person name="Fraser C.M."/>
        </authorList>
    </citation>
    <scope>NUCLEOTIDE SEQUENCE</scope>
    <source>
        <strain evidence="11">Liverpool</strain>
    </source>
</reference>
<gene>
    <name evidence="11" type="primary">GPROR66</name>
    <name evidence="11" type="ORF">AaeL_AAEL017227</name>
</gene>
<reference evidence="11" key="3">
    <citation type="submission" date="2012-09" db="EMBL/GenBank/DDBJ databases">
        <authorList>
            <consortium name="VectorBase"/>
        </authorList>
    </citation>
    <scope>NUCLEOTIDE SEQUENCE</scope>
    <source>
        <strain evidence="11">Liverpool</strain>
    </source>
</reference>
<dbReference type="GO" id="GO:0007165">
    <property type="term" value="P:signal transduction"/>
    <property type="evidence" value="ECO:0007669"/>
    <property type="project" value="UniProtKB-KW"/>
</dbReference>
<feature type="transmembrane region" description="Helical" evidence="10">
    <location>
        <begin position="171"/>
        <end position="193"/>
    </location>
</feature>
<dbReference type="SMR" id="A0A1S7UEG1"/>
<name>A0A1S7UEG1_AEDAE</name>
<dbReference type="HOGENOM" id="CLU_044523_3_1_1"/>
<accession>A0A1S7UEG1</accession>
<dbReference type="GO" id="GO:0005886">
    <property type="term" value="C:plasma membrane"/>
    <property type="evidence" value="ECO:0007669"/>
    <property type="project" value="UniProtKB-SubCell"/>
</dbReference>
<dbReference type="PANTHER" id="PTHR21137:SF35">
    <property type="entry name" value="ODORANT RECEPTOR 19A-RELATED"/>
    <property type="match status" value="1"/>
</dbReference>
<dbReference type="AlphaFoldDB" id="A0A1S7UEG1"/>
<evidence type="ECO:0000256" key="4">
    <source>
        <dbReference type="ARBA" id="ARBA00022692"/>
    </source>
</evidence>
<protein>
    <recommendedName>
        <fullName evidence="10">Odorant receptor</fullName>
    </recommendedName>
</protein>
<evidence type="ECO:0000256" key="1">
    <source>
        <dbReference type="ARBA" id="ARBA00004651"/>
    </source>
</evidence>
<keyword evidence="5 10" id="KW-0552">Olfaction</keyword>
<sequence length="389" mass="45016">MEALDKFMLYTKYVRGLCSVIGLDILDPDYKKGFKTYFTFFLMILYVVLTVNSLLTAKGSTEVLMALSFGGFFGQCLLKLIFTLANRKQYYVNHTNLKESIYFKYLHGSEKEKSVIYKNVSQLLMLVKVTSLLYLSSIFLFSLYPAYMYFFENIKVTIFPLLVPGIDIYSAYGYGFTNMIHMFFGVYGLFGALSSDTAFMMFVFHIVSYTNLLQIHFLSFAEKLTSIEVKYKTKDYAAFCSSEMRELYVSHKEVIDFLSSLKMCYESICVVQVATCVVTISLNLFLALMSDWYATYGFLLASLFQLFIYAVLGTLIQLMNDKISTLVYDAPWHLLPNSDKRSFQFLLYKTQRPIEMFVRGLGPLNVETFTEIMRMIYSSFTMLYSFIVE</sequence>